<evidence type="ECO:0000256" key="7">
    <source>
        <dbReference type="SAM" id="Phobius"/>
    </source>
</evidence>
<feature type="transmembrane region" description="Helical" evidence="7">
    <location>
        <begin position="112"/>
        <end position="129"/>
    </location>
</feature>
<dbReference type="EMBL" id="SGXM01000001">
    <property type="protein sequence ID" value="RZT42058.1"/>
    <property type="molecule type" value="Genomic_DNA"/>
</dbReference>
<comment type="similarity">
    <text evidence="2">Belongs to the DoxX family.</text>
</comment>
<gene>
    <name evidence="8" type="ORF">EV147_1074</name>
</gene>
<keyword evidence="5 7" id="KW-1133">Transmembrane helix</keyword>
<evidence type="ECO:0000256" key="4">
    <source>
        <dbReference type="ARBA" id="ARBA00022692"/>
    </source>
</evidence>
<proteinExistence type="inferred from homology"/>
<dbReference type="InterPro" id="IPR051907">
    <property type="entry name" value="DoxX-like_oxidoreductase"/>
</dbReference>
<keyword evidence="4 7" id="KW-0812">Transmembrane</keyword>
<evidence type="ECO:0000256" key="3">
    <source>
        <dbReference type="ARBA" id="ARBA00022475"/>
    </source>
</evidence>
<keyword evidence="9" id="KW-1185">Reference proteome</keyword>
<dbReference type="AlphaFoldDB" id="A0A4Q7S8G9"/>
<feature type="transmembrane region" description="Helical" evidence="7">
    <location>
        <begin position="13"/>
        <end position="33"/>
    </location>
</feature>
<evidence type="ECO:0000256" key="6">
    <source>
        <dbReference type="ARBA" id="ARBA00023136"/>
    </source>
</evidence>
<evidence type="ECO:0000256" key="2">
    <source>
        <dbReference type="ARBA" id="ARBA00006679"/>
    </source>
</evidence>
<evidence type="ECO:0000256" key="1">
    <source>
        <dbReference type="ARBA" id="ARBA00004651"/>
    </source>
</evidence>
<comment type="caution">
    <text evidence="8">The sequence shown here is derived from an EMBL/GenBank/DDBJ whole genome shotgun (WGS) entry which is preliminary data.</text>
</comment>
<protein>
    <submittedName>
        <fullName evidence="8">Putative oxidoreductase</fullName>
    </submittedName>
</protein>
<name>A0A4Q7S8G9_9BURK</name>
<dbReference type="PANTHER" id="PTHR33452">
    <property type="entry name" value="OXIDOREDUCTASE CATD-RELATED"/>
    <property type="match status" value="1"/>
</dbReference>
<dbReference type="GO" id="GO:0005886">
    <property type="term" value="C:plasma membrane"/>
    <property type="evidence" value="ECO:0007669"/>
    <property type="project" value="UniProtKB-SubCell"/>
</dbReference>
<feature type="transmembrane region" description="Helical" evidence="7">
    <location>
        <begin position="45"/>
        <end position="67"/>
    </location>
</feature>
<organism evidence="8 9">
    <name type="scientific">Cupriavidus agavae</name>
    <dbReference type="NCBI Taxonomy" id="1001822"/>
    <lineage>
        <taxon>Bacteria</taxon>
        <taxon>Pseudomonadati</taxon>
        <taxon>Pseudomonadota</taxon>
        <taxon>Betaproteobacteria</taxon>
        <taxon>Burkholderiales</taxon>
        <taxon>Burkholderiaceae</taxon>
        <taxon>Cupriavidus</taxon>
    </lineage>
</organism>
<dbReference type="Proteomes" id="UP000291078">
    <property type="component" value="Unassembled WGS sequence"/>
</dbReference>
<evidence type="ECO:0000313" key="9">
    <source>
        <dbReference type="Proteomes" id="UP000291078"/>
    </source>
</evidence>
<dbReference type="InterPro" id="IPR032808">
    <property type="entry name" value="DoxX"/>
</dbReference>
<dbReference type="RefSeq" id="WP_130390052.1">
    <property type="nucleotide sequence ID" value="NZ_SGXM01000001.1"/>
</dbReference>
<evidence type="ECO:0000313" key="8">
    <source>
        <dbReference type="EMBL" id="RZT42058.1"/>
    </source>
</evidence>
<dbReference type="Pfam" id="PF07681">
    <property type="entry name" value="DoxX"/>
    <property type="match status" value="1"/>
</dbReference>
<reference evidence="8 9" key="1">
    <citation type="journal article" date="2015" name="Stand. Genomic Sci.">
        <title>Genomic Encyclopedia of Bacterial and Archaeal Type Strains, Phase III: the genomes of soil and plant-associated and newly described type strains.</title>
        <authorList>
            <person name="Whitman W.B."/>
            <person name="Woyke T."/>
            <person name="Klenk H.P."/>
            <person name="Zhou Y."/>
            <person name="Lilburn T.G."/>
            <person name="Beck B.J."/>
            <person name="De Vos P."/>
            <person name="Vandamme P."/>
            <person name="Eisen J.A."/>
            <person name="Garrity G."/>
            <person name="Hugenholtz P."/>
            <person name="Kyrpides N.C."/>
        </authorList>
    </citation>
    <scope>NUCLEOTIDE SEQUENCE [LARGE SCALE GENOMIC DNA]</scope>
    <source>
        <strain evidence="8 9">ASC-9842</strain>
    </source>
</reference>
<dbReference type="PANTHER" id="PTHR33452:SF1">
    <property type="entry name" value="INNER MEMBRANE PROTEIN YPHA-RELATED"/>
    <property type="match status" value="1"/>
</dbReference>
<sequence length="137" mass="14216">MSRTQGTQDVGKAILRIALGVLILLHGIAKLMSGPGFVEQVVTQAGLPAFVAYGVYIGEVLAPVLLIIGLWTRAAALIVAINMLFALGLVHAKQFGEMANTGGWALELQGMYLAAALAVAFLGAGRLSVGGIDGKWN</sequence>
<comment type="subcellular location">
    <subcellularLocation>
        <location evidence="1">Cell membrane</location>
        <topology evidence="1">Multi-pass membrane protein</topology>
    </subcellularLocation>
</comment>
<keyword evidence="6 7" id="KW-0472">Membrane</keyword>
<evidence type="ECO:0000256" key="5">
    <source>
        <dbReference type="ARBA" id="ARBA00022989"/>
    </source>
</evidence>
<dbReference type="OrthoDB" id="280866at2"/>
<keyword evidence="3" id="KW-1003">Cell membrane</keyword>
<feature type="transmembrane region" description="Helical" evidence="7">
    <location>
        <begin position="74"/>
        <end position="92"/>
    </location>
</feature>
<accession>A0A4Q7S8G9</accession>